<dbReference type="EMBL" id="JADCNM010000008">
    <property type="protein sequence ID" value="KAG0472096.1"/>
    <property type="molecule type" value="Genomic_DNA"/>
</dbReference>
<dbReference type="Pfam" id="PF12937">
    <property type="entry name" value="F-box-like"/>
    <property type="match status" value="1"/>
</dbReference>
<organism evidence="3 5">
    <name type="scientific">Vanilla planifolia</name>
    <name type="common">Vanilla</name>
    <dbReference type="NCBI Taxonomy" id="51239"/>
    <lineage>
        <taxon>Eukaryota</taxon>
        <taxon>Viridiplantae</taxon>
        <taxon>Streptophyta</taxon>
        <taxon>Embryophyta</taxon>
        <taxon>Tracheophyta</taxon>
        <taxon>Spermatophyta</taxon>
        <taxon>Magnoliopsida</taxon>
        <taxon>Liliopsida</taxon>
        <taxon>Asparagales</taxon>
        <taxon>Orchidaceae</taxon>
        <taxon>Vanilloideae</taxon>
        <taxon>Vanilleae</taxon>
        <taxon>Vanilla</taxon>
    </lineage>
</organism>
<dbReference type="Pfam" id="PF08268">
    <property type="entry name" value="FBA_3"/>
    <property type="match status" value="1"/>
</dbReference>
<dbReference type="CDD" id="cd22157">
    <property type="entry name" value="F-box_AtFBW1-like"/>
    <property type="match status" value="1"/>
</dbReference>
<dbReference type="OrthoDB" id="724345at2759"/>
<comment type="caution">
    <text evidence="3">The sequence shown here is derived from an EMBL/GenBank/DDBJ whole genome shotgun (WGS) entry which is preliminary data.</text>
</comment>
<feature type="domain" description="F-box" evidence="1">
    <location>
        <begin position="5"/>
        <end position="50"/>
    </location>
</feature>
<protein>
    <recommendedName>
        <fullName evidence="1">F-box domain-containing protein</fullName>
    </recommendedName>
</protein>
<dbReference type="NCBIfam" id="TIGR01640">
    <property type="entry name" value="F_box_assoc_1"/>
    <property type="match status" value="1"/>
</dbReference>
<dbReference type="PROSITE" id="PS50181">
    <property type="entry name" value="FBOX"/>
    <property type="match status" value="1"/>
</dbReference>
<accession>A0A835QJK1</accession>
<name>A0A835QJK1_VANPL</name>
<dbReference type="EMBL" id="JADCNL010000008">
    <property type="protein sequence ID" value="KAG0470556.1"/>
    <property type="molecule type" value="Genomic_DNA"/>
</dbReference>
<dbReference type="AlphaFoldDB" id="A0A835QJK1"/>
<evidence type="ECO:0000259" key="1">
    <source>
        <dbReference type="PROSITE" id="PS50181"/>
    </source>
</evidence>
<dbReference type="InterPro" id="IPR036047">
    <property type="entry name" value="F-box-like_dom_sf"/>
</dbReference>
<evidence type="ECO:0000313" key="2">
    <source>
        <dbReference type="EMBL" id="KAG0470556.1"/>
    </source>
</evidence>
<dbReference type="InterPro" id="IPR001810">
    <property type="entry name" value="F-box_dom"/>
</dbReference>
<dbReference type="Gene3D" id="1.20.1280.50">
    <property type="match status" value="1"/>
</dbReference>
<dbReference type="PANTHER" id="PTHR31672">
    <property type="entry name" value="BNACNNG10540D PROTEIN"/>
    <property type="match status" value="1"/>
</dbReference>
<dbReference type="Proteomes" id="UP000639772">
    <property type="component" value="Unassembled WGS sequence"/>
</dbReference>
<dbReference type="InterPro" id="IPR050796">
    <property type="entry name" value="SCF_F-box_component"/>
</dbReference>
<sequence length="368" mass="42788">MSSADCSIAILPTDVILLILVRLPVKSLFRFKSVCRSWCRLTSDKHFIALYSMTSSEKPIVLLEIIEPANRFSNFICVDRFESASYFSLEFLGDRVKVRASCHGLLCCSSIPNRGVYYVCNPMTREFRLLPRARERAFTRFHPDYEETLVGLSFDPSSWKFNVAVSGFYRPFGRRPHEKLVCMLFDSTTNSWYKFVSSLYDEFTHMNRNQVVLSNSSLHWLTHSCSYVLVLDLRLNAWRKISLPEEIIAVGFWGRIYLLELEGSVSLIQISSMWMNIWVLKDYEREYWVLVDRVHLRCIWGFAASAFPVCLSSDVVFLATQRKILTYGRKNMVWKEVFSVGDNIAYPLWFLAQPFRSSLFPCDQGAQF</sequence>
<keyword evidence="4" id="KW-1185">Reference proteome</keyword>
<dbReference type="Proteomes" id="UP000636800">
    <property type="component" value="Unassembled WGS sequence"/>
</dbReference>
<evidence type="ECO:0000313" key="3">
    <source>
        <dbReference type="EMBL" id="KAG0472096.1"/>
    </source>
</evidence>
<dbReference type="SUPFAM" id="SSF81383">
    <property type="entry name" value="F-box domain"/>
    <property type="match status" value="1"/>
</dbReference>
<dbReference type="InterPro" id="IPR017451">
    <property type="entry name" value="F-box-assoc_interact_dom"/>
</dbReference>
<evidence type="ECO:0000313" key="4">
    <source>
        <dbReference type="Proteomes" id="UP000636800"/>
    </source>
</evidence>
<dbReference type="InterPro" id="IPR013187">
    <property type="entry name" value="F-box-assoc_dom_typ3"/>
</dbReference>
<proteinExistence type="predicted"/>
<gene>
    <name evidence="3" type="ORF">HPP92_016642</name>
    <name evidence="2" type="ORF">HPP92_017256</name>
</gene>
<evidence type="ECO:0000313" key="5">
    <source>
        <dbReference type="Proteomes" id="UP000639772"/>
    </source>
</evidence>
<dbReference type="PANTHER" id="PTHR31672:SF2">
    <property type="entry name" value="F-BOX DOMAIN-CONTAINING PROTEIN"/>
    <property type="match status" value="1"/>
</dbReference>
<dbReference type="SMART" id="SM00256">
    <property type="entry name" value="FBOX"/>
    <property type="match status" value="1"/>
</dbReference>
<reference evidence="4 5" key="1">
    <citation type="journal article" date="2020" name="Nat. Food">
        <title>A phased Vanilla planifolia genome enables genetic improvement of flavour and production.</title>
        <authorList>
            <person name="Hasing T."/>
            <person name="Tang H."/>
            <person name="Brym M."/>
            <person name="Khazi F."/>
            <person name="Huang T."/>
            <person name="Chambers A.H."/>
        </authorList>
    </citation>
    <scope>NUCLEOTIDE SEQUENCE [LARGE SCALE GENOMIC DNA]</scope>
    <source>
        <tissue evidence="3">Leaf</tissue>
    </source>
</reference>